<evidence type="ECO:0000313" key="2">
    <source>
        <dbReference type="EMBL" id="OLQ05339.1"/>
    </source>
</evidence>
<keyword evidence="3" id="KW-1185">Reference proteome</keyword>
<evidence type="ECO:0000256" key="1">
    <source>
        <dbReference type="SAM" id="MobiDB-lite"/>
    </source>
</evidence>
<sequence length="234" mass="25438">MRTKCPSQGTPRQCNRNPRQPRRDSHSCEAGVSTMFFGCGCCTSATNEQEASFRGPMMPEDGETLGDIESPKLQRYEPGATKQVSVPELSPEQLCCSAAFSPSKQATTVTFAGESVQEVSLPLAGRKTDLKSRKATGALRPQDQSPREMQSRQPDMMLSLVAELTAPGGSKNAKGGTFRSKGRGKGMVLMKGKVQPTRHTDRSCWRIADTFVEGEGLSEPLMVIPKWNYLGAYG</sequence>
<evidence type="ECO:0000313" key="3">
    <source>
        <dbReference type="Proteomes" id="UP000186817"/>
    </source>
</evidence>
<feature type="region of interest" description="Disordered" evidence="1">
    <location>
        <begin position="1"/>
        <end position="26"/>
    </location>
</feature>
<gene>
    <name evidence="2" type="ORF">AK812_SmicGene11500</name>
</gene>
<proteinExistence type="predicted"/>
<dbReference type="AlphaFoldDB" id="A0A1Q9ED53"/>
<accession>A0A1Q9ED53</accession>
<dbReference type="EMBL" id="LSRX01000188">
    <property type="protein sequence ID" value="OLQ05339.1"/>
    <property type="molecule type" value="Genomic_DNA"/>
</dbReference>
<dbReference type="OrthoDB" id="426124at2759"/>
<feature type="region of interest" description="Disordered" evidence="1">
    <location>
        <begin position="129"/>
        <end position="152"/>
    </location>
</feature>
<reference evidence="2 3" key="1">
    <citation type="submission" date="2016-02" db="EMBL/GenBank/DDBJ databases">
        <title>Genome analysis of coral dinoflagellate symbionts highlights evolutionary adaptations to a symbiotic lifestyle.</title>
        <authorList>
            <person name="Aranda M."/>
            <person name="Li Y."/>
            <person name="Liew Y.J."/>
            <person name="Baumgarten S."/>
            <person name="Simakov O."/>
            <person name="Wilson M."/>
            <person name="Piel J."/>
            <person name="Ashoor H."/>
            <person name="Bougouffa S."/>
            <person name="Bajic V.B."/>
            <person name="Ryu T."/>
            <person name="Ravasi T."/>
            <person name="Bayer T."/>
            <person name="Micklem G."/>
            <person name="Kim H."/>
            <person name="Bhak J."/>
            <person name="Lajeunesse T.C."/>
            <person name="Voolstra C.R."/>
        </authorList>
    </citation>
    <scope>NUCLEOTIDE SEQUENCE [LARGE SCALE GENOMIC DNA]</scope>
    <source>
        <strain evidence="2 3">CCMP2467</strain>
    </source>
</reference>
<organism evidence="2 3">
    <name type="scientific">Symbiodinium microadriaticum</name>
    <name type="common">Dinoflagellate</name>
    <name type="synonym">Zooxanthella microadriatica</name>
    <dbReference type="NCBI Taxonomy" id="2951"/>
    <lineage>
        <taxon>Eukaryota</taxon>
        <taxon>Sar</taxon>
        <taxon>Alveolata</taxon>
        <taxon>Dinophyceae</taxon>
        <taxon>Suessiales</taxon>
        <taxon>Symbiodiniaceae</taxon>
        <taxon>Symbiodinium</taxon>
    </lineage>
</organism>
<feature type="compositionally biased region" description="Polar residues" evidence="1">
    <location>
        <begin position="1"/>
        <end position="10"/>
    </location>
</feature>
<dbReference type="Proteomes" id="UP000186817">
    <property type="component" value="Unassembled WGS sequence"/>
</dbReference>
<name>A0A1Q9ED53_SYMMI</name>
<protein>
    <submittedName>
        <fullName evidence="2">Uncharacterized protein</fullName>
    </submittedName>
</protein>
<comment type="caution">
    <text evidence="2">The sequence shown here is derived from an EMBL/GenBank/DDBJ whole genome shotgun (WGS) entry which is preliminary data.</text>
</comment>